<feature type="binding site" evidence="12">
    <location>
        <begin position="376"/>
        <end position="378"/>
    </location>
    <ligand>
        <name>FAD</name>
        <dbReference type="ChEBI" id="CHEBI:57692"/>
    </ligand>
</feature>
<proteinExistence type="inferred from homology"/>
<sequence>MKGLVWFREDLRLHDNSALYYAAKHCPEGIISIYIIDTSLWRKHHIAACRVQFMLSGLSELSKNLQARGIPLLVKKVKKTDDIAQELYRCMEKYSINTLFYNRQYEVNESRRDQAVDNYLQKKQIICNSYDDQVILAPGTVLTKKGDFFSVFTAFKRTYIQLLLNNRNLIKHYPLPKRQENIGIKSNQVPTRLPGFLSDIRWPAGEVKAQQRLKKFIEDGLLDYHKCRDFPALSGTSLLSPYLSTGMISPRQCFLAALLANEDELETGNKGAITWMNELIWREFYKHLLVAVPRLSMHKPFRMETEKLKWRYNEKQLLAWQQGKTGYPIIDAGMRQLNQLGWMHNRLRMIVAMFLSKNLLFDWRLGEDYFIRHLIDGDLAANNGGWQWSASTGTDAAPYFRIFNPIRQSERFDPNGDFIRQYCPELVAFDARSIHAPYERDPQLAQQCDYPRPIVDIKASRMAAIKAFKML</sequence>
<keyword evidence="16" id="KW-0456">Lyase</keyword>
<comment type="caution">
    <text evidence="16">The sequence shown here is derived from an EMBL/GenBank/DDBJ whole genome shotgun (WGS) entry which is preliminary data.</text>
</comment>
<feature type="site" description="Electron transfer via tryptophanyl radical" evidence="13">
    <location>
        <position position="386"/>
    </location>
</feature>
<dbReference type="PANTHER" id="PTHR11455:SF9">
    <property type="entry name" value="CRYPTOCHROME CIRCADIAN CLOCK 5 ISOFORM X1"/>
    <property type="match status" value="1"/>
</dbReference>
<comment type="function">
    <text evidence="10">Involved in repair of UV radiation-induced DNA damage. Catalyzes the light-dependent monomerization (300-600 nm) of cyclobutyl pyrimidine dimers (in cis-syn configuration), which are formed between adjacent bases on the same DNA strand upon exposure to ultraviolet radiation.</text>
</comment>
<feature type="site" description="Electron transfer via tryptophanyl radical" evidence="13">
    <location>
        <position position="310"/>
    </location>
</feature>
<keyword evidence="17" id="KW-1185">Reference proteome</keyword>
<dbReference type="GO" id="GO:0071949">
    <property type="term" value="F:FAD binding"/>
    <property type="evidence" value="ECO:0007669"/>
    <property type="project" value="TreeGrafter"/>
</dbReference>
<dbReference type="Gene3D" id="1.25.40.80">
    <property type="match status" value="1"/>
</dbReference>
<feature type="domain" description="Photolyase/cryptochrome alpha/beta" evidence="15">
    <location>
        <begin position="1"/>
        <end position="135"/>
    </location>
</feature>
<evidence type="ECO:0000256" key="11">
    <source>
        <dbReference type="ARBA" id="ARBA00083107"/>
    </source>
</evidence>
<evidence type="ECO:0000256" key="14">
    <source>
        <dbReference type="RuleBase" id="RU004182"/>
    </source>
</evidence>
<keyword evidence="6 12" id="KW-0274">FAD</keyword>
<dbReference type="InterPro" id="IPR006050">
    <property type="entry name" value="DNA_photolyase_N"/>
</dbReference>
<evidence type="ECO:0000313" key="16">
    <source>
        <dbReference type="EMBL" id="RDH40272.1"/>
    </source>
</evidence>
<reference evidence="16 17" key="2">
    <citation type="journal article" date="2018" name="J. Invertebr. Pathol.">
        <title>'Candidatus Aquirickettsiella gammari' (Gammaproteobacteria: Legionellales: Coxiellaceae): A bacterial pathogen of the freshwater crustacean Gammarus fossarum (Malacostraca: Amphipoda).</title>
        <authorList>
            <person name="Bojko J."/>
            <person name="Dunn A.M."/>
            <person name="Stebbing P.D."/>
            <person name="van Aerle R."/>
            <person name="Bacela-Spychalska K."/>
            <person name="Bean T.P."/>
            <person name="Urrutia A."/>
            <person name="Stentiford G.D."/>
        </authorList>
    </citation>
    <scope>NUCLEOTIDE SEQUENCE [LARGE SCALE GENOMIC DNA]</scope>
    <source>
        <strain evidence="16">RA15029</strain>
    </source>
</reference>
<dbReference type="AlphaFoldDB" id="A0A370CH56"/>
<evidence type="ECO:0000256" key="3">
    <source>
        <dbReference type="ARBA" id="ARBA00013149"/>
    </source>
</evidence>
<dbReference type="SUPFAM" id="SSF52425">
    <property type="entry name" value="Cryptochrome/photolyase, N-terminal domain"/>
    <property type="match status" value="1"/>
</dbReference>
<evidence type="ECO:0000256" key="8">
    <source>
        <dbReference type="ARBA" id="ARBA00031671"/>
    </source>
</evidence>
<dbReference type="PROSITE" id="PS51645">
    <property type="entry name" value="PHR_CRY_ALPHA_BETA"/>
    <property type="match status" value="1"/>
</dbReference>
<dbReference type="Pfam" id="PF03441">
    <property type="entry name" value="FAD_binding_7"/>
    <property type="match status" value="1"/>
</dbReference>
<dbReference type="EC" id="4.1.99.3" evidence="3"/>
<keyword evidence="7 14" id="KW-0157">Chromophore</keyword>
<evidence type="ECO:0000256" key="6">
    <source>
        <dbReference type="ARBA" id="ARBA00022827"/>
    </source>
</evidence>
<feature type="site" description="Electron transfer via tryptophanyl radical" evidence="13">
    <location>
        <position position="363"/>
    </location>
</feature>
<dbReference type="Gene3D" id="3.40.50.620">
    <property type="entry name" value="HUPs"/>
    <property type="match status" value="1"/>
</dbReference>
<protein>
    <recommendedName>
        <fullName evidence="4">Deoxyribodipyrimidine photo-lyase</fullName>
        <ecNumber evidence="3">4.1.99.3</ecNumber>
    </recommendedName>
    <alternativeName>
        <fullName evidence="8">DNA photolyase</fullName>
    </alternativeName>
    <alternativeName>
        <fullName evidence="11">Photoreactivating enzyme</fullName>
    </alternativeName>
</protein>
<dbReference type="PRINTS" id="PR00147">
    <property type="entry name" value="DNAPHOTLYASE"/>
</dbReference>
<evidence type="ECO:0000256" key="13">
    <source>
        <dbReference type="PIRSR" id="PIRSR602081-2"/>
    </source>
</evidence>
<dbReference type="SUPFAM" id="SSF48173">
    <property type="entry name" value="Cryptochrome/photolyase FAD-binding domain"/>
    <property type="match status" value="1"/>
</dbReference>
<dbReference type="GO" id="GO:0003677">
    <property type="term" value="F:DNA binding"/>
    <property type="evidence" value="ECO:0007669"/>
    <property type="project" value="TreeGrafter"/>
</dbReference>
<dbReference type="Gene3D" id="1.10.579.10">
    <property type="entry name" value="DNA Cyclobutane Dipyrimidine Photolyase, subunit A, domain 3"/>
    <property type="match status" value="1"/>
</dbReference>
<dbReference type="InterPro" id="IPR005101">
    <property type="entry name" value="Cryptochr/Photolyase_FAD-bd"/>
</dbReference>
<dbReference type="GO" id="GO:0000719">
    <property type="term" value="P:photoreactive repair"/>
    <property type="evidence" value="ECO:0007669"/>
    <property type="project" value="UniProtKB-ARBA"/>
</dbReference>
<dbReference type="InterPro" id="IPR018394">
    <property type="entry name" value="DNA_photolyase_1_CS_C"/>
</dbReference>
<dbReference type="GO" id="GO:0003904">
    <property type="term" value="F:deoxyribodipyrimidine photo-lyase activity"/>
    <property type="evidence" value="ECO:0007669"/>
    <property type="project" value="UniProtKB-EC"/>
</dbReference>
<comment type="cofactor">
    <cofactor evidence="12">
        <name>FAD</name>
        <dbReference type="ChEBI" id="CHEBI:57692"/>
    </cofactor>
    <text evidence="12">Binds 1 FAD per subunit.</text>
</comment>
<evidence type="ECO:0000256" key="7">
    <source>
        <dbReference type="ARBA" id="ARBA00022991"/>
    </source>
</evidence>
<dbReference type="Pfam" id="PF00875">
    <property type="entry name" value="DNA_photolyase"/>
    <property type="match status" value="1"/>
</dbReference>
<feature type="binding site" evidence="12">
    <location>
        <begin position="236"/>
        <end position="240"/>
    </location>
    <ligand>
        <name>FAD</name>
        <dbReference type="ChEBI" id="CHEBI:57692"/>
    </ligand>
</feature>
<feature type="binding site" evidence="12">
    <location>
        <begin position="278"/>
        <end position="285"/>
    </location>
    <ligand>
        <name>FAD</name>
        <dbReference type="ChEBI" id="CHEBI:57692"/>
    </ligand>
</feature>
<dbReference type="InterPro" id="IPR002081">
    <property type="entry name" value="Cryptochrome/DNA_photolyase_1"/>
</dbReference>
<dbReference type="Proteomes" id="UP000226429">
    <property type="component" value="Unassembled WGS sequence"/>
</dbReference>
<comment type="catalytic activity">
    <reaction evidence="9">
        <text>cyclobutadipyrimidine (in DNA) = 2 pyrimidine residues (in DNA).</text>
        <dbReference type="EC" id="4.1.99.3"/>
    </reaction>
</comment>
<dbReference type="PANTHER" id="PTHR11455">
    <property type="entry name" value="CRYPTOCHROME"/>
    <property type="match status" value="1"/>
</dbReference>
<reference evidence="16 17" key="1">
    <citation type="journal article" date="2017" name="Int. J. Syst. Evol. Microbiol.">
        <title>Aquarickettsiella crustaci n. gen. n. sp. (Gammaproteobacteria: Legionellales: Coxiellaceae); a bacterial pathogen of the freshwater crustacean: Gammarus fossarum (Malacostraca: Amphipoda).</title>
        <authorList>
            <person name="Bojko J."/>
            <person name="Dunn A.M."/>
            <person name="Stebbing P.D."/>
            <person name="Van Aerle R."/>
            <person name="Bacela-Spychalska K."/>
            <person name="Bean T.P."/>
            <person name="Stentiford G.D."/>
        </authorList>
    </citation>
    <scope>NUCLEOTIDE SEQUENCE [LARGE SCALE GENOMIC DNA]</scope>
    <source>
        <strain evidence="16">RA15029</strain>
    </source>
</reference>
<evidence type="ECO:0000259" key="15">
    <source>
        <dbReference type="PROSITE" id="PS51645"/>
    </source>
</evidence>
<evidence type="ECO:0000256" key="2">
    <source>
        <dbReference type="ARBA" id="ARBA00005862"/>
    </source>
</evidence>
<comment type="similarity">
    <text evidence="2">Belongs to the DNA photolyase class-1 family.</text>
</comment>
<name>A0A370CH56_9COXI</name>
<evidence type="ECO:0000256" key="12">
    <source>
        <dbReference type="PIRSR" id="PIRSR602081-1"/>
    </source>
</evidence>
<keyword evidence="5 12" id="KW-0285">Flavoprotein</keyword>
<evidence type="ECO:0000256" key="10">
    <source>
        <dbReference type="ARBA" id="ARBA00059220"/>
    </source>
</evidence>
<organism evidence="16 17">
    <name type="scientific">Candidatus Aquirickettsiella gammari</name>
    <dbReference type="NCBI Taxonomy" id="2016198"/>
    <lineage>
        <taxon>Bacteria</taxon>
        <taxon>Pseudomonadati</taxon>
        <taxon>Pseudomonadota</taxon>
        <taxon>Gammaproteobacteria</taxon>
        <taxon>Legionellales</taxon>
        <taxon>Coxiellaceae</taxon>
        <taxon>Candidatus Aquirickettsiella</taxon>
    </lineage>
</organism>
<comment type="cofactor">
    <cofactor evidence="1">
        <name>(6R)-5,10-methylene-5,6,7,8-tetrahydrofolate</name>
        <dbReference type="ChEBI" id="CHEBI:15636"/>
    </cofactor>
</comment>
<gene>
    <name evidence="16" type="ORF">CFE62_004485</name>
</gene>
<feature type="binding site" evidence="12">
    <location>
        <position position="275"/>
    </location>
    <ligand>
        <name>FAD</name>
        <dbReference type="ChEBI" id="CHEBI:57692"/>
    </ligand>
</feature>
<comment type="similarity">
    <text evidence="14">Belongs to the DNA photolyase family.</text>
</comment>
<dbReference type="NCBIfam" id="NF007955">
    <property type="entry name" value="PRK10674.1"/>
    <property type="match status" value="1"/>
</dbReference>
<evidence type="ECO:0000256" key="9">
    <source>
        <dbReference type="ARBA" id="ARBA00033999"/>
    </source>
</evidence>
<feature type="binding site" evidence="12">
    <location>
        <position position="224"/>
    </location>
    <ligand>
        <name>FAD</name>
        <dbReference type="ChEBI" id="CHEBI:57692"/>
    </ligand>
</feature>
<accession>A0A370CH56</accession>
<dbReference type="GO" id="GO:0009416">
    <property type="term" value="P:response to light stimulus"/>
    <property type="evidence" value="ECO:0007669"/>
    <property type="project" value="TreeGrafter"/>
</dbReference>
<dbReference type="EMBL" id="NMOS02000011">
    <property type="protein sequence ID" value="RDH40272.1"/>
    <property type="molecule type" value="Genomic_DNA"/>
</dbReference>
<dbReference type="PROSITE" id="PS00394">
    <property type="entry name" value="DNA_PHOTOLYASES_1_1"/>
    <property type="match status" value="1"/>
</dbReference>
<evidence type="ECO:0000256" key="5">
    <source>
        <dbReference type="ARBA" id="ARBA00022630"/>
    </source>
</evidence>
<dbReference type="InterPro" id="IPR014729">
    <property type="entry name" value="Rossmann-like_a/b/a_fold"/>
</dbReference>
<evidence type="ECO:0000256" key="4">
    <source>
        <dbReference type="ARBA" id="ARBA00014046"/>
    </source>
</evidence>
<evidence type="ECO:0000256" key="1">
    <source>
        <dbReference type="ARBA" id="ARBA00001932"/>
    </source>
</evidence>
<dbReference type="InterPro" id="IPR036134">
    <property type="entry name" value="Crypto/Photolyase_FAD-like_sf"/>
</dbReference>
<evidence type="ECO:0000313" key="17">
    <source>
        <dbReference type="Proteomes" id="UP000226429"/>
    </source>
</evidence>
<dbReference type="InterPro" id="IPR036155">
    <property type="entry name" value="Crypto/Photolyase_N_sf"/>
</dbReference>
<dbReference type="FunFam" id="1.10.579.10:FF:000003">
    <property type="entry name" value="Deoxyribodipyrimidine photo-lyase"/>
    <property type="match status" value="1"/>
</dbReference>